<dbReference type="SMART" id="SM00365">
    <property type="entry name" value="LRR_SD22"/>
    <property type="match status" value="5"/>
</dbReference>
<dbReference type="Gene3D" id="3.80.10.10">
    <property type="entry name" value="Ribonuclease Inhibitor"/>
    <property type="match status" value="2"/>
</dbReference>
<dbReference type="InterPro" id="IPR032675">
    <property type="entry name" value="LRR_dom_sf"/>
</dbReference>
<evidence type="ECO:0000313" key="3">
    <source>
        <dbReference type="EMBL" id="CAI9977174.1"/>
    </source>
</evidence>
<dbReference type="EMBL" id="CAXDID020000022">
    <property type="protein sequence ID" value="CAL5988200.1"/>
    <property type="molecule type" value="Genomic_DNA"/>
</dbReference>
<evidence type="ECO:0000256" key="1">
    <source>
        <dbReference type="ARBA" id="ARBA00022614"/>
    </source>
</evidence>
<organism evidence="3">
    <name type="scientific">Hexamita inflata</name>
    <dbReference type="NCBI Taxonomy" id="28002"/>
    <lineage>
        <taxon>Eukaryota</taxon>
        <taxon>Metamonada</taxon>
        <taxon>Diplomonadida</taxon>
        <taxon>Hexamitidae</taxon>
        <taxon>Hexamitinae</taxon>
        <taxon>Hexamita</taxon>
    </lineage>
</organism>
<dbReference type="EMBL" id="CATOUU010001177">
    <property type="protein sequence ID" value="CAI9977174.1"/>
    <property type="molecule type" value="Genomic_DNA"/>
</dbReference>
<sequence length="664" mass="77394">MTTYVSQINQNKTKKSTILDQTALKYKNGVRSACLTVSDDSSVKNLDFAQQLNLQSLYILRCYNVTINYVSLSELSIIECQLANIQGIGQMQSLQKLDLSGNIIQDFSGLSLLRNLLNLNLSNSSLEDVSFLSDLVKLTYLNLNFNRISDISILQNLTELSHLGIGNNILRTISAIQSCKNLIYLDVQNNQLDTISVDIILNLPKLNNCNIDIQKLDADAQIYLNQIDQDRIYNSIISDILYNFYKNNDNKNTLYIYNQQVKSLKFYQRIMQQTETTTLSLVLCKKYNICQQRQIYLYDNRKLHLYEEELMNLTNISIGYTSDPFDCNIFEGIEKYKNLKQLSVYFTGQAFCDQKSRINTFVQQSMSRYINLTQLLDLSLINMSINNVEPLRAMTQLVKLNLRRNNIYNIKPLSSLINLQELDLGYNYYLCDVNPLENMTQLVKLQLNNNIISNVWFLRKLTNLNLLNLGFNQIQDISLLWQLKQLQILILKENRIIDISSLSEMLQLHYLDLEKNLIVDILPILQVIYSIKRQIRQEAGYKQQIQYNYEYLCISYNSLYNSQCINLLKQNENEDQQNIQDICDIVEGRQYAHTQEQNQKYKMIYSINSTNRKLVCMQKSFKRAQKTLKAIAIPQMIKQVNDNFCLNVMNLFTKQALQELEVYQ</sequence>
<dbReference type="SMART" id="SM00369">
    <property type="entry name" value="LRR_TYP"/>
    <property type="match status" value="6"/>
</dbReference>
<dbReference type="InterPro" id="IPR003591">
    <property type="entry name" value="Leu-rich_rpt_typical-subtyp"/>
</dbReference>
<dbReference type="PANTHER" id="PTHR15454:SF56">
    <property type="entry name" value="PROTEIN PHOSPHATASE 1 REGULATORY SUBUNIT 7-RELATED"/>
    <property type="match status" value="1"/>
</dbReference>
<gene>
    <name evidence="4" type="ORF">HINF_LOCUS10256</name>
    <name evidence="3" type="ORF">HINF_LOCUS64819</name>
</gene>
<dbReference type="PANTHER" id="PTHR15454">
    <property type="entry name" value="NISCHARIN RELATED"/>
    <property type="match status" value="1"/>
</dbReference>
<protein>
    <submittedName>
        <fullName evidence="3">Uncharacterized protein</fullName>
    </submittedName>
</protein>
<dbReference type="PROSITE" id="PS51450">
    <property type="entry name" value="LRR"/>
    <property type="match status" value="5"/>
</dbReference>
<reference evidence="4 5" key="2">
    <citation type="submission" date="2024-07" db="EMBL/GenBank/DDBJ databases">
        <authorList>
            <person name="Akdeniz Z."/>
        </authorList>
    </citation>
    <scope>NUCLEOTIDE SEQUENCE [LARGE SCALE GENOMIC DNA]</scope>
</reference>
<evidence type="ECO:0000313" key="4">
    <source>
        <dbReference type="EMBL" id="CAL5988200.1"/>
    </source>
</evidence>
<dbReference type="SUPFAM" id="SSF52058">
    <property type="entry name" value="L domain-like"/>
    <property type="match status" value="1"/>
</dbReference>
<accession>A0AA86REW8</accession>
<reference evidence="3" key="1">
    <citation type="submission" date="2023-06" db="EMBL/GenBank/DDBJ databases">
        <authorList>
            <person name="Kurt Z."/>
        </authorList>
    </citation>
    <scope>NUCLEOTIDE SEQUENCE</scope>
</reference>
<keyword evidence="5" id="KW-1185">Reference proteome</keyword>
<dbReference type="Proteomes" id="UP001642409">
    <property type="component" value="Unassembled WGS sequence"/>
</dbReference>
<proteinExistence type="predicted"/>
<comment type="caution">
    <text evidence="3">The sequence shown here is derived from an EMBL/GenBank/DDBJ whole genome shotgun (WGS) entry which is preliminary data.</text>
</comment>
<name>A0AA86REW8_9EUKA</name>
<evidence type="ECO:0000313" key="5">
    <source>
        <dbReference type="Proteomes" id="UP001642409"/>
    </source>
</evidence>
<dbReference type="InterPro" id="IPR001611">
    <property type="entry name" value="Leu-rich_rpt"/>
</dbReference>
<dbReference type="GO" id="GO:0005737">
    <property type="term" value="C:cytoplasm"/>
    <property type="evidence" value="ECO:0007669"/>
    <property type="project" value="TreeGrafter"/>
</dbReference>
<evidence type="ECO:0000256" key="2">
    <source>
        <dbReference type="ARBA" id="ARBA00022737"/>
    </source>
</evidence>
<dbReference type="AlphaFoldDB" id="A0AA86REW8"/>
<keyword evidence="2" id="KW-0677">Repeat</keyword>
<keyword evidence="1" id="KW-0433">Leucine-rich repeat</keyword>